<organism evidence="2 3">
    <name type="scientific">Blastopirellula marina</name>
    <dbReference type="NCBI Taxonomy" id="124"/>
    <lineage>
        <taxon>Bacteria</taxon>
        <taxon>Pseudomonadati</taxon>
        <taxon>Planctomycetota</taxon>
        <taxon>Planctomycetia</taxon>
        <taxon>Pirellulales</taxon>
        <taxon>Pirellulaceae</taxon>
        <taxon>Blastopirellula</taxon>
    </lineage>
</organism>
<name>A0A2S8GDL8_9BACT</name>
<dbReference type="PANTHER" id="PTHR30212">
    <property type="entry name" value="PROTEIN YIIM"/>
    <property type="match status" value="1"/>
</dbReference>
<dbReference type="GO" id="GO:0030151">
    <property type="term" value="F:molybdenum ion binding"/>
    <property type="evidence" value="ECO:0007669"/>
    <property type="project" value="InterPro"/>
</dbReference>
<dbReference type="EMBL" id="PUHZ01000025">
    <property type="protein sequence ID" value="PQO42184.1"/>
    <property type="molecule type" value="Genomic_DNA"/>
</dbReference>
<evidence type="ECO:0000313" key="3">
    <source>
        <dbReference type="Proteomes" id="UP000237819"/>
    </source>
</evidence>
<dbReference type="PROSITE" id="PS51340">
    <property type="entry name" value="MOSC"/>
    <property type="match status" value="1"/>
</dbReference>
<dbReference type="InterPro" id="IPR005302">
    <property type="entry name" value="MoCF_Sase_C"/>
</dbReference>
<dbReference type="SUPFAM" id="SSF50800">
    <property type="entry name" value="PK beta-barrel domain-like"/>
    <property type="match status" value="1"/>
</dbReference>
<dbReference type="InterPro" id="IPR011037">
    <property type="entry name" value="Pyrv_Knase-like_insert_dom_sf"/>
</dbReference>
<gene>
    <name evidence="2" type="ORF">C5Y93_27960</name>
</gene>
<evidence type="ECO:0000259" key="1">
    <source>
        <dbReference type="PROSITE" id="PS51340"/>
    </source>
</evidence>
<dbReference type="RefSeq" id="WP_105338766.1">
    <property type="nucleotide sequence ID" value="NZ_PUHZ01000025.1"/>
</dbReference>
<comment type="caution">
    <text evidence="2">The sequence shown here is derived from an EMBL/GenBank/DDBJ whole genome shotgun (WGS) entry which is preliminary data.</text>
</comment>
<dbReference type="AlphaFoldDB" id="A0A2S8GDL8"/>
<dbReference type="Proteomes" id="UP000237819">
    <property type="component" value="Unassembled WGS sequence"/>
</dbReference>
<dbReference type="Pfam" id="PF03473">
    <property type="entry name" value="MOSC"/>
    <property type="match status" value="1"/>
</dbReference>
<accession>A0A2S8GDL8</accession>
<dbReference type="Gene3D" id="2.40.33.20">
    <property type="entry name" value="PK beta-barrel domain-like"/>
    <property type="match status" value="1"/>
</dbReference>
<dbReference type="GO" id="GO:0003824">
    <property type="term" value="F:catalytic activity"/>
    <property type="evidence" value="ECO:0007669"/>
    <property type="project" value="InterPro"/>
</dbReference>
<protein>
    <recommendedName>
        <fullName evidence="1">MOSC domain-containing protein</fullName>
    </recommendedName>
</protein>
<reference evidence="2 3" key="1">
    <citation type="submission" date="2018-02" db="EMBL/GenBank/DDBJ databases">
        <title>Comparative genomes isolates from brazilian mangrove.</title>
        <authorList>
            <person name="Araujo J.E."/>
            <person name="Taketani R.G."/>
            <person name="Silva M.C.P."/>
            <person name="Loureco M.V."/>
            <person name="Andreote F.D."/>
        </authorList>
    </citation>
    <scope>NUCLEOTIDE SEQUENCE [LARGE SCALE GENOMIC DNA]</scope>
    <source>
        <strain evidence="2 3">Nap-Phe MGV</strain>
    </source>
</reference>
<proteinExistence type="predicted"/>
<dbReference type="InterPro" id="IPR052353">
    <property type="entry name" value="Benzoxazolinone_Detox_Enz"/>
</dbReference>
<dbReference type="OrthoDB" id="281082at2"/>
<dbReference type="PANTHER" id="PTHR30212:SF2">
    <property type="entry name" value="PROTEIN YIIM"/>
    <property type="match status" value="1"/>
</dbReference>
<feature type="domain" description="MOSC" evidence="1">
    <location>
        <begin position="20"/>
        <end position="148"/>
    </location>
</feature>
<sequence length="155" mass="16928">MNKVPGHVIAVCLSSGGIPRFAVESGRLTERGFENDGHRYDEHCVPERAVTLFCQEMLDQFAPKTEPFPPGSVGENLTLAKIDLSELSPGARLRIGEVELRLEKKWKPCHAEDSVTGRTAPNDQQWQGFFASVLKPGTIQAGQEVGVLEADLSGK</sequence>
<evidence type="ECO:0000313" key="2">
    <source>
        <dbReference type="EMBL" id="PQO42184.1"/>
    </source>
</evidence>
<dbReference type="GO" id="GO:0030170">
    <property type="term" value="F:pyridoxal phosphate binding"/>
    <property type="evidence" value="ECO:0007669"/>
    <property type="project" value="InterPro"/>
</dbReference>